<keyword evidence="3 6" id="KW-1133">Transmembrane helix</keyword>
<feature type="domain" description="Lipopolysaccharide assembly protein A" evidence="7">
    <location>
        <begin position="72"/>
        <end position="131"/>
    </location>
</feature>
<accession>A0ABP7P487</accession>
<protein>
    <recommendedName>
        <fullName evidence="7">Lipopolysaccharide assembly protein A domain-containing protein</fullName>
    </recommendedName>
</protein>
<organism evidence="8 9">
    <name type="scientific">Gordonia caeni</name>
    <dbReference type="NCBI Taxonomy" id="1007097"/>
    <lineage>
        <taxon>Bacteria</taxon>
        <taxon>Bacillati</taxon>
        <taxon>Actinomycetota</taxon>
        <taxon>Actinomycetes</taxon>
        <taxon>Mycobacteriales</taxon>
        <taxon>Gordoniaceae</taxon>
        <taxon>Gordonia</taxon>
    </lineage>
</organism>
<keyword evidence="1" id="KW-1003">Cell membrane</keyword>
<dbReference type="EMBL" id="BAAAZW010000005">
    <property type="protein sequence ID" value="GAA3959430.1"/>
    <property type="molecule type" value="Genomic_DNA"/>
</dbReference>
<evidence type="ECO:0000313" key="9">
    <source>
        <dbReference type="Proteomes" id="UP001418444"/>
    </source>
</evidence>
<evidence type="ECO:0000256" key="2">
    <source>
        <dbReference type="ARBA" id="ARBA00022692"/>
    </source>
</evidence>
<proteinExistence type="predicted"/>
<dbReference type="Pfam" id="PF06305">
    <property type="entry name" value="LapA_dom"/>
    <property type="match status" value="1"/>
</dbReference>
<evidence type="ECO:0000256" key="5">
    <source>
        <dbReference type="SAM" id="MobiDB-lite"/>
    </source>
</evidence>
<evidence type="ECO:0000256" key="1">
    <source>
        <dbReference type="ARBA" id="ARBA00022475"/>
    </source>
</evidence>
<feature type="compositionally biased region" description="Polar residues" evidence="5">
    <location>
        <begin position="1"/>
        <end position="20"/>
    </location>
</feature>
<evidence type="ECO:0000313" key="8">
    <source>
        <dbReference type="EMBL" id="GAA3959430.1"/>
    </source>
</evidence>
<keyword evidence="4 6" id="KW-0472">Membrane</keyword>
<reference evidence="9" key="1">
    <citation type="journal article" date="2019" name="Int. J. Syst. Evol. Microbiol.">
        <title>The Global Catalogue of Microorganisms (GCM) 10K type strain sequencing project: providing services to taxonomists for standard genome sequencing and annotation.</title>
        <authorList>
            <consortium name="The Broad Institute Genomics Platform"/>
            <consortium name="The Broad Institute Genome Sequencing Center for Infectious Disease"/>
            <person name="Wu L."/>
            <person name="Ma J."/>
        </authorList>
    </citation>
    <scope>NUCLEOTIDE SEQUENCE [LARGE SCALE GENOMIC DNA]</scope>
    <source>
        <strain evidence="9">JCM 16923</strain>
    </source>
</reference>
<evidence type="ECO:0000256" key="6">
    <source>
        <dbReference type="SAM" id="Phobius"/>
    </source>
</evidence>
<evidence type="ECO:0000256" key="3">
    <source>
        <dbReference type="ARBA" id="ARBA00022989"/>
    </source>
</evidence>
<dbReference type="Proteomes" id="UP001418444">
    <property type="component" value="Unassembled WGS sequence"/>
</dbReference>
<name>A0ABP7P487_9ACTN</name>
<gene>
    <name evidence="8" type="ORF">GCM10022231_19010</name>
</gene>
<feature type="transmembrane region" description="Helical" evidence="6">
    <location>
        <begin position="52"/>
        <end position="70"/>
    </location>
</feature>
<comment type="caution">
    <text evidence="8">The sequence shown here is derived from an EMBL/GenBank/DDBJ whole genome shotgun (WGS) entry which is preliminary data.</text>
</comment>
<keyword evidence="2 6" id="KW-0812">Transmembrane</keyword>
<sequence length="131" mass="14542">MSTPEPSADQPSEPQATTPPVTDGLRERERRALSDTKREVGKVKHTRSRATYFAWVVGVVVAILLLVFILRNQDSQEIDLVFWKVNLPVGISLLIAALLGAILTLAVTAARIMELRRALRKVDKARKSAQK</sequence>
<dbReference type="RefSeq" id="WP_344783040.1">
    <property type="nucleotide sequence ID" value="NZ_BAAAZW010000005.1"/>
</dbReference>
<feature type="region of interest" description="Disordered" evidence="5">
    <location>
        <begin position="1"/>
        <end position="40"/>
    </location>
</feature>
<feature type="transmembrane region" description="Helical" evidence="6">
    <location>
        <begin position="90"/>
        <end position="112"/>
    </location>
</feature>
<feature type="compositionally biased region" description="Basic and acidic residues" evidence="5">
    <location>
        <begin position="24"/>
        <end position="40"/>
    </location>
</feature>
<dbReference type="InterPro" id="IPR010445">
    <property type="entry name" value="LapA_dom"/>
</dbReference>
<evidence type="ECO:0000259" key="7">
    <source>
        <dbReference type="Pfam" id="PF06305"/>
    </source>
</evidence>
<keyword evidence="9" id="KW-1185">Reference proteome</keyword>
<evidence type="ECO:0000256" key="4">
    <source>
        <dbReference type="ARBA" id="ARBA00023136"/>
    </source>
</evidence>